<reference evidence="2" key="1">
    <citation type="journal article" date="2021" name="Open Biol.">
        <title>Shared evolutionary footprints suggest mitochondrial oxidative damage underlies multiple complex I losses in fungi.</title>
        <authorList>
            <person name="Schikora-Tamarit M.A."/>
            <person name="Marcet-Houben M."/>
            <person name="Nosek J."/>
            <person name="Gabaldon T."/>
        </authorList>
    </citation>
    <scope>NUCLEOTIDE SEQUENCE</scope>
    <source>
        <strain evidence="2">NCAIM Y.01608</strain>
    </source>
</reference>
<name>A0A9P8TGA8_9ASCO</name>
<keyword evidence="3" id="KW-1185">Reference proteome</keyword>
<feature type="region of interest" description="Disordered" evidence="1">
    <location>
        <begin position="63"/>
        <end position="86"/>
    </location>
</feature>
<comment type="caution">
    <text evidence="2">The sequence shown here is derived from an EMBL/GenBank/DDBJ whole genome shotgun (WGS) entry which is preliminary data.</text>
</comment>
<protein>
    <submittedName>
        <fullName evidence="2">Uncharacterized protein</fullName>
    </submittedName>
</protein>
<sequence length="103" mass="11574">MTPLTNKQISHIVTIGEKNMDSFPDPNLWDRKRMIRTPHETGITLSSKEGTATAMPEIADSTDVVGVRRPSENTKEHPKKHTARVNFDRKLLMSSLGFESPSE</sequence>
<dbReference type="AlphaFoldDB" id="A0A9P8TGA8"/>
<organism evidence="2 3">
    <name type="scientific">Ogataea polymorpha</name>
    <dbReference type="NCBI Taxonomy" id="460523"/>
    <lineage>
        <taxon>Eukaryota</taxon>
        <taxon>Fungi</taxon>
        <taxon>Dikarya</taxon>
        <taxon>Ascomycota</taxon>
        <taxon>Saccharomycotina</taxon>
        <taxon>Pichiomycetes</taxon>
        <taxon>Pichiales</taxon>
        <taxon>Pichiaceae</taxon>
        <taxon>Ogataea</taxon>
    </lineage>
</organism>
<evidence type="ECO:0000313" key="3">
    <source>
        <dbReference type="Proteomes" id="UP000788993"/>
    </source>
</evidence>
<accession>A0A9P8TGA8</accession>
<evidence type="ECO:0000256" key="1">
    <source>
        <dbReference type="SAM" id="MobiDB-lite"/>
    </source>
</evidence>
<evidence type="ECO:0000313" key="2">
    <source>
        <dbReference type="EMBL" id="KAH3677704.1"/>
    </source>
</evidence>
<reference evidence="2" key="2">
    <citation type="submission" date="2021-01" db="EMBL/GenBank/DDBJ databases">
        <authorList>
            <person name="Schikora-Tamarit M.A."/>
        </authorList>
    </citation>
    <scope>NUCLEOTIDE SEQUENCE</scope>
    <source>
        <strain evidence="2">NCAIM Y.01608</strain>
    </source>
</reference>
<dbReference type="Proteomes" id="UP000788993">
    <property type="component" value="Unassembled WGS sequence"/>
</dbReference>
<gene>
    <name evidence="2" type="ORF">OGATHE_000358</name>
</gene>
<dbReference type="EMBL" id="JAEUBD010000095">
    <property type="protein sequence ID" value="KAH3677704.1"/>
    <property type="molecule type" value="Genomic_DNA"/>
</dbReference>
<proteinExistence type="predicted"/>